<sequence length="224" mass="24978">MYWFHPDHLSSSSYITGADGEVTQNIEYFPSGELFVENHNKASNNSPYKFNGKELDAETGYYYYGARYYNPRVSLWLNVDPLAEEFPGRSPYEYTFSNPINLTDPDGMSPVDPKPGFWKSFLGSLGRGALGVARHIINNPNHAGYGYSPNMKTPKVSDFSPYQISWSRQLDPYYQINSFSSSLVGGTVNFVGGLYTLDGARTARAIPDVASSWGVFLGSLKRSL</sequence>
<dbReference type="InterPro" id="IPR022385">
    <property type="entry name" value="Rhs_assc_core"/>
</dbReference>
<dbReference type="EMBL" id="QNUH01000001">
    <property type="protein sequence ID" value="REC80461.1"/>
    <property type="molecule type" value="Genomic_DNA"/>
</dbReference>
<dbReference type="InterPro" id="IPR050708">
    <property type="entry name" value="T6SS_VgrG/RHS"/>
</dbReference>
<dbReference type="NCBIfam" id="TIGR03696">
    <property type="entry name" value="Rhs_assc_core"/>
    <property type="match status" value="1"/>
</dbReference>
<name>A0A3D9DRK2_9FLAO</name>
<evidence type="ECO:0008006" key="3">
    <source>
        <dbReference type="Google" id="ProtNLM"/>
    </source>
</evidence>
<dbReference type="RefSeq" id="WP_116010398.1">
    <property type="nucleotide sequence ID" value="NZ_QNUH01000001.1"/>
</dbReference>
<protein>
    <recommendedName>
        <fullName evidence="3">RHS repeat-associated core domain-containing protein</fullName>
    </recommendedName>
</protein>
<dbReference type="Proteomes" id="UP000257030">
    <property type="component" value="Unassembled WGS sequence"/>
</dbReference>
<keyword evidence="2" id="KW-1185">Reference proteome</keyword>
<evidence type="ECO:0000313" key="2">
    <source>
        <dbReference type="Proteomes" id="UP000257030"/>
    </source>
</evidence>
<dbReference type="PANTHER" id="PTHR32305">
    <property type="match status" value="1"/>
</dbReference>
<evidence type="ECO:0000313" key="1">
    <source>
        <dbReference type="EMBL" id="REC80461.1"/>
    </source>
</evidence>
<accession>A0A3D9DRK2</accession>
<organism evidence="1 2">
    <name type="scientific">Chryseobacterium elymi</name>
    <dbReference type="NCBI Taxonomy" id="395936"/>
    <lineage>
        <taxon>Bacteria</taxon>
        <taxon>Pseudomonadati</taxon>
        <taxon>Bacteroidota</taxon>
        <taxon>Flavobacteriia</taxon>
        <taxon>Flavobacteriales</taxon>
        <taxon>Weeksellaceae</taxon>
        <taxon>Chryseobacterium group</taxon>
        <taxon>Chryseobacterium</taxon>
    </lineage>
</organism>
<reference evidence="1 2" key="1">
    <citation type="journal article" date="2010" name="Syst. Appl. Microbiol.">
        <title>Four new species of Chryseobacterium from the rhizosphere of coastal sand dune plants, Chryseobacterium elymi sp. nov., Chryseobacterium hagamense sp. nov., Chryseobacterium lathyri sp. nov. and Chryseobacterium rhizosphaerae sp. nov.</title>
        <authorList>
            <person name="Cho S.H."/>
            <person name="Lee K.S."/>
            <person name="Shin D.S."/>
            <person name="Han J.H."/>
            <person name="Park K.S."/>
            <person name="Lee C.H."/>
            <person name="Park K.H."/>
            <person name="Kim S.B."/>
        </authorList>
    </citation>
    <scope>NUCLEOTIDE SEQUENCE [LARGE SCALE GENOMIC DNA]</scope>
    <source>
        <strain evidence="1 2">KCTC 22547</strain>
    </source>
</reference>
<proteinExistence type="predicted"/>
<comment type="caution">
    <text evidence="1">The sequence shown here is derived from an EMBL/GenBank/DDBJ whole genome shotgun (WGS) entry which is preliminary data.</text>
</comment>
<dbReference type="Gene3D" id="2.180.10.10">
    <property type="entry name" value="RHS repeat-associated core"/>
    <property type="match status" value="1"/>
</dbReference>
<dbReference type="AlphaFoldDB" id="A0A3D9DRK2"/>
<dbReference type="OrthoDB" id="1367325at2"/>
<dbReference type="PANTHER" id="PTHR32305:SF15">
    <property type="entry name" value="PROTEIN RHSA-RELATED"/>
    <property type="match status" value="1"/>
</dbReference>
<gene>
    <name evidence="1" type="ORF">DRF60_01760</name>
</gene>